<dbReference type="KEGG" id="bcen:DM39_6833"/>
<accession>A0AAN0RN49</accession>
<protein>
    <submittedName>
        <fullName evidence="1">YadA domain-containing protein</fullName>
    </submittedName>
</protein>
<dbReference type="AntiFam" id="ANF00236">
    <property type="entry name" value="Shadow ORF (opposite sadA)"/>
</dbReference>
<dbReference type="AlphaFoldDB" id="A0AAN0RN49"/>
<organism evidence="1 2">
    <name type="scientific">Burkholderia cenocepacia</name>
    <dbReference type="NCBI Taxonomy" id="95486"/>
    <lineage>
        <taxon>Bacteria</taxon>
        <taxon>Pseudomonadati</taxon>
        <taxon>Pseudomonadota</taxon>
        <taxon>Betaproteobacteria</taxon>
        <taxon>Burkholderiales</taxon>
        <taxon>Burkholderiaceae</taxon>
        <taxon>Burkholderia</taxon>
        <taxon>Burkholderia cepacia complex</taxon>
    </lineage>
</organism>
<dbReference type="Proteomes" id="UP000029413">
    <property type="component" value="Chromosome 3"/>
</dbReference>
<evidence type="ECO:0000313" key="1">
    <source>
        <dbReference type="EMBL" id="AIO30686.1"/>
    </source>
</evidence>
<name>A0AAN0RN49_9BURK</name>
<dbReference type="EMBL" id="CP007782">
    <property type="protein sequence ID" value="AIO30686.1"/>
    <property type="molecule type" value="Genomic_DNA"/>
</dbReference>
<sequence>MRANELIESCMPDIALFNWLTLTASVPWTPGATFEIVRSAPGEPTDTVFGSLATEPAPRATELLPGAFAPCPIATLPAPVALAPEP</sequence>
<evidence type="ECO:0000313" key="2">
    <source>
        <dbReference type="Proteomes" id="UP000029413"/>
    </source>
</evidence>
<proteinExistence type="predicted"/>
<gene>
    <name evidence="1" type="ORF">DM39_6833</name>
</gene>
<keyword evidence="2" id="KW-1185">Reference proteome</keyword>
<reference evidence="1 2" key="1">
    <citation type="submission" date="2014-05" db="EMBL/GenBank/DDBJ databases">
        <authorList>
            <person name="Bishop-Lilly K.A."/>
            <person name="Broomall S.M."/>
            <person name="Chain P.S."/>
            <person name="Chertkov O."/>
            <person name="Coyne S.R."/>
            <person name="Daligault H.E."/>
            <person name="Davenport K.W."/>
            <person name="Erkkila T."/>
            <person name="Frey K.G."/>
            <person name="Gibbons H.S."/>
            <person name="Gu W."/>
            <person name="Jaissle J."/>
            <person name="Johnson S.L."/>
            <person name="Koroleva G.I."/>
            <person name="Ladner J.T."/>
            <person name="Lo C.-C."/>
            <person name="Minogue T.D."/>
            <person name="Munk C."/>
            <person name="Palacios G.F."/>
            <person name="Redden C.L."/>
            <person name="Rosenzweig C.N."/>
            <person name="Scholz M.B."/>
            <person name="Teshima H."/>
            <person name="Xu Y."/>
        </authorList>
    </citation>
    <scope>NUCLEOTIDE SEQUENCE [LARGE SCALE GENOMIC DNA]</scope>
    <source>
        <strain evidence="1 2">DDS 22E-1</strain>
    </source>
</reference>